<evidence type="ECO:0000256" key="4">
    <source>
        <dbReference type="PROSITE-ProRule" id="PRU00236"/>
    </source>
</evidence>
<dbReference type="GO" id="GO:0005634">
    <property type="term" value="C:nucleus"/>
    <property type="evidence" value="ECO:0007669"/>
    <property type="project" value="TreeGrafter"/>
</dbReference>
<feature type="binding site" evidence="4">
    <location>
        <position position="260"/>
    </location>
    <ligand>
        <name>Zn(2+)</name>
        <dbReference type="ChEBI" id="CHEBI:29105"/>
    </ligand>
</feature>
<dbReference type="Proteomes" id="UP000750711">
    <property type="component" value="Unassembled WGS sequence"/>
</dbReference>
<evidence type="ECO:0000256" key="1">
    <source>
        <dbReference type="ARBA" id="ARBA00006924"/>
    </source>
</evidence>
<evidence type="ECO:0000256" key="2">
    <source>
        <dbReference type="ARBA" id="ARBA00022679"/>
    </source>
</evidence>
<dbReference type="EMBL" id="JAGHQM010002946">
    <property type="protein sequence ID" value="KAH0548019.1"/>
    <property type="molecule type" value="Genomic_DNA"/>
</dbReference>
<feature type="compositionally biased region" description="Low complexity" evidence="5">
    <location>
        <begin position="86"/>
        <end position="101"/>
    </location>
</feature>
<evidence type="ECO:0000259" key="6">
    <source>
        <dbReference type="PROSITE" id="PS50305"/>
    </source>
</evidence>
<feature type="domain" description="Deacetylase sirtuin-type" evidence="6">
    <location>
        <begin position="7"/>
        <end position="384"/>
    </location>
</feature>
<feature type="active site" description="Proton acceptor" evidence="4">
    <location>
        <position position="223"/>
    </location>
</feature>
<keyword evidence="8" id="KW-1185">Reference proteome</keyword>
<feature type="region of interest" description="Disordered" evidence="5">
    <location>
        <begin position="61"/>
        <end position="101"/>
    </location>
</feature>
<sequence>MPTVQVGADDNRQLQDVADALAGSRKVVVFTGAGISTSIGIPDFRSENGLYSLIQARYEEAAQRGTPTPASTRSGTPSTALESEDGACSQASSASSVSCGRSSLPLNIKGRDLFDSLVWTNPLSTTIFYTFIASLRKKIKEEVRDTTLTHKFIRTLRDGGRLVRCYTQNIDGLEAREGLCLDIKRGKGSRSRFAKRVVSKPRPNGPTLPGSEVDGGCEVVQLHGDLEALRCGLCSALCSWEDGNCESILLGGRAPECHSCASKDENRRFSGKRGTPVGGLRPNIVLYGEEHPSADLLSPITTYDLNLGPDILIILGTSLRVHGLKVMVREFAKAVHARRGRKVILVNRTKPAESVWSNFIDYWISMDCDEWVADLRQRRGDLWERQGALDLPVTKVARPKAVKSKKEKSTRGTVPVSGKENTVYKNKKAAPKKADTAKKRPEKKVVDAKPGQKATKARLQRPREGLPRPVTVQVFTPSLGDSEAVQSIRPSKRRILNISDEDFLHSNPPKRKKGRVQVWVDCDVKTGHSGRNEMVFVELPLKGKKHTIKKPLQIGNQVEEVVA</sequence>
<gene>
    <name evidence="7" type="ORF">GP486_008239</name>
</gene>
<name>A0A9P8IEC5_9PEZI</name>
<keyword evidence="2" id="KW-0808">Transferase</keyword>
<dbReference type="GO" id="GO:0046872">
    <property type="term" value="F:metal ion binding"/>
    <property type="evidence" value="ECO:0007669"/>
    <property type="project" value="UniProtKB-KW"/>
</dbReference>
<dbReference type="InterPro" id="IPR026590">
    <property type="entry name" value="Ssirtuin_cat_dom"/>
</dbReference>
<dbReference type="PANTHER" id="PTHR11085:SF8">
    <property type="entry name" value="NAD-DEPENDENT HISTONE DEACETYLASE HST3"/>
    <property type="match status" value="1"/>
</dbReference>
<proteinExistence type="inferred from homology"/>
<dbReference type="PROSITE" id="PS50305">
    <property type="entry name" value="SIRTUIN"/>
    <property type="match status" value="1"/>
</dbReference>
<feature type="binding site" evidence="4">
    <location>
        <position position="257"/>
    </location>
    <ligand>
        <name>Zn(2+)</name>
        <dbReference type="ChEBI" id="CHEBI:29105"/>
    </ligand>
</feature>
<organism evidence="7 8">
    <name type="scientific">Trichoglossum hirsutum</name>
    <dbReference type="NCBI Taxonomy" id="265104"/>
    <lineage>
        <taxon>Eukaryota</taxon>
        <taxon>Fungi</taxon>
        <taxon>Dikarya</taxon>
        <taxon>Ascomycota</taxon>
        <taxon>Pezizomycotina</taxon>
        <taxon>Geoglossomycetes</taxon>
        <taxon>Geoglossales</taxon>
        <taxon>Geoglossaceae</taxon>
        <taxon>Trichoglossum</taxon>
    </lineage>
</organism>
<accession>A0A9P8IEC5</accession>
<dbReference type="InterPro" id="IPR029035">
    <property type="entry name" value="DHS-like_NAD/FAD-binding_dom"/>
</dbReference>
<dbReference type="GO" id="GO:0070403">
    <property type="term" value="F:NAD+ binding"/>
    <property type="evidence" value="ECO:0007669"/>
    <property type="project" value="InterPro"/>
</dbReference>
<keyword evidence="4" id="KW-0862">Zinc</keyword>
<keyword evidence="4" id="KW-0479">Metal-binding</keyword>
<dbReference type="PANTHER" id="PTHR11085">
    <property type="entry name" value="NAD-DEPENDENT PROTEIN DEACYLASE SIRTUIN-5, MITOCHONDRIAL-RELATED"/>
    <property type="match status" value="1"/>
</dbReference>
<reference evidence="7" key="1">
    <citation type="submission" date="2021-03" db="EMBL/GenBank/DDBJ databases">
        <title>Comparative genomics and phylogenomic investigation of the class Geoglossomycetes provide insights into ecological specialization and systematics.</title>
        <authorList>
            <person name="Melie T."/>
            <person name="Pirro S."/>
            <person name="Miller A.N."/>
            <person name="Quandt A."/>
        </authorList>
    </citation>
    <scope>NUCLEOTIDE SEQUENCE</scope>
    <source>
        <strain evidence="7">CAQ_001_2017</strain>
    </source>
</reference>
<feature type="binding site" evidence="4">
    <location>
        <position position="231"/>
    </location>
    <ligand>
        <name>Zn(2+)</name>
        <dbReference type="ChEBI" id="CHEBI:29105"/>
    </ligand>
</feature>
<feature type="binding site" evidence="4">
    <location>
        <position position="234"/>
    </location>
    <ligand>
        <name>Zn(2+)</name>
        <dbReference type="ChEBI" id="CHEBI:29105"/>
    </ligand>
</feature>
<dbReference type="GO" id="GO:0017136">
    <property type="term" value="F:histone deacetylase activity, NAD-dependent"/>
    <property type="evidence" value="ECO:0007669"/>
    <property type="project" value="TreeGrafter"/>
</dbReference>
<comment type="similarity">
    <text evidence="1">Belongs to the sirtuin family. Class I subfamily.</text>
</comment>
<comment type="caution">
    <text evidence="7">The sequence shown here is derived from an EMBL/GenBank/DDBJ whole genome shotgun (WGS) entry which is preliminary data.</text>
</comment>
<evidence type="ECO:0000256" key="3">
    <source>
        <dbReference type="ARBA" id="ARBA00023027"/>
    </source>
</evidence>
<feature type="compositionally biased region" description="Polar residues" evidence="5">
    <location>
        <begin position="65"/>
        <end position="81"/>
    </location>
</feature>
<evidence type="ECO:0000313" key="8">
    <source>
        <dbReference type="Proteomes" id="UP000750711"/>
    </source>
</evidence>
<dbReference type="AlphaFoldDB" id="A0A9P8IEC5"/>
<feature type="compositionally biased region" description="Basic and acidic residues" evidence="5">
    <location>
        <begin position="432"/>
        <end position="447"/>
    </location>
</feature>
<protein>
    <recommendedName>
        <fullName evidence="6">Deacetylase sirtuin-type domain-containing protein</fullName>
    </recommendedName>
</protein>
<evidence type="ECO:0000313" key="7">
    <source>
        <dbReference type="EMBL" id="KAH0548019.1"/>
    </source>
</evidence>
<evidence type="ECO:0000256" key="5">
    <source>
        <dbReference type="SAM" id="MobiDB-lite"/>
    </source>
</evidence>
<dbReference type="InterPro" id="IPR003000">
    <property type="entry name" value="Sirtuin"/>
</dbReference>
<dbReference type="Pfam" id="PF02146">
    <property type="entry name" value="SIR2"/>
    <property type="match status" value="3"/>
</dbReference>
<dbReference type="InterPro" id="IPR050134">
    <property type="entry name" value="NAD-dep_sirtuin_deacylases"/>
</dbReference>
<dbReference type="SUPFAM" id="SSF52467">
    <property type="entry name" value="DHS-like NAD/FAD-binding domain"/>
    <property type="match status" value="1"/>
</dbReference>
<dbReference type="Gene3D" id="3.40.50.1220">
    <property type="entry name" value="TPP-binding domain"/>
    <property type="match status" value="1"/>
</dbReference>
<feature type="region of interest" description="Disordered" evidence="5">
    <location>
        <begin position="423"/>
        <end position="461"/>
    </location>
</feature>
<keyword evidence="3" id="KW-0520">NAD</keyword>